<accession>A0A975Y524</accession>
<keyword evidence="2" id="KW-1185">Reference proteome</keyword>
<dbReference type="AlphaFoldDB" id="A0A975Y524"/>
<name>A0A975Y524_9NOST</name>
<reference evidence="1" key="1">
    <citation type="submission" date="2017-04" db="EMBL/GenBank/DDBJ databases">
        <title>Genome deletions in a multicellular cyanobacterial endosymbiont for morphological adaptation in marine diatoms.</title>
        <authorList>
            <person name="Wang Y."/>
            <person name="Gao H."/>
            <person name="Li R."/>
            <person name="Xu X."/>
        </authorList>
    </citation>
    <scope>NUCLEOTIDE SEQUENCE</scope>
    <source>
        <strain evidence="1">FACHB 800</strain>
    </source>
</reference>
<protein>
    <submittedName>
        <fullName evidence="1">Uncharacterized protein</fullName>
    </submittedName>
</protein>
<proteinExistence type="predicted"/>
<gene>
    <name evidence="1" type="ORF">B6N60_02464</name>
</gene>
<organism evidence="1 2">
    <name type="scientific">Richelia sinica FACHB-800</name>
    <dbReference type="NCBI Taxonomy" id="1357546"/>
    <lineage>
        <taxon>Bacteria</taxon>
        <taxon>Bacillati</taxon>
        <taxon>Cyanobacteriota</taxon>
        <taxon>Cyanophyceae</taxon>
        <taxon>Nostocales</taxon>
        <taxon>Nostocaceae</taxon>
        <taxon>Richelia</taxon>
    </lineage>
</organism>
<dbReference type="EMBL" id="CP021056">
    <property type="protein sequence ID" value="QXE23773.1"/>
    <property type="molecule type" value="Genomic_DNA"/>
</dbReference>
<evidence type="ECO:0000313" key="1">
    <source>
        <dbReference type="EMBL" id="QXE23773.1"/>
    </source>
</evidence>
<dbReference type="KEGG" id="rsin:B6N60_02464"/>
<sequence>MIKPNQLNLTLFVITTPRNKLLSWRLNLAKDEYFYDKTFSGENLE</sequence>
<evidence type="ECO:0000313" key="2">
    <source>
        <dbReference type="Proteomes" id="UP000683511"/>
    </source>
</evidence>
<dbReference type="Proteomes" id="UP000683511">
    <property type="component" value="Chromosome"/>
</dbReference>